<dbReference type="Proteomes" id="UP000823927">
    <property type="component" value="Unassembled WGS sequence"/>
</dbReference>
<organism evidence="1 2">
    <name type="scientific">Candidatus Scybalocola faecigallinarum</name>
    <dbReference type="NCBI Taxonomy" id="2840941"/>
    <lineage>
        <taxon>Bacteria</taxon>
        <taxon>Bacillati</taxon>
        <taxon>Bacillota</taxon>
        <taxon>Clostridia</taxon>
        <taxon>Lachnospirales</taxon>
        <taxon>Lachnospiraceae</taxon>
        <taxon>Lachnospiraceae incertae sedis</taxon>
        <taxon>Candidatus Scybalocola (ex Gilroy et al. 2021)</taxon>
    </lineage>
</organism>
<dbReference type="EMBL" id="DVIT01000002">
    <property type="protein sequence ID" value="HIS45970.1"/>
    <property type="molecule type" value="Genomic_DNA"/>
</dbReference>
<proteinExistence type="predicted"/>
<comment type="caution">
    <text evidence="1">The sequence shown here is derived from an EMBL/GenBank/DDBJ whole genome shotgun (WGS) entry which is preliminary data.</text>
</comment>
<evidence type="ECO:0000313" key="1">
    <source>
        <dbReference type="EMBL" id="HIS45970.1"/>
    </source>
</evidence>
<accession>A0A9D1F293</accession>
<protein>
    <recommendedName>
        <fullName evidence="3">Transposase</fullName>
    </recommendedName>
</protein>
<dbReference type="AlphaFoldDB" id="A0A9D1F293"/>
<reference evidence="1" key="2">
    <citation type="journal article" date="2021" name="PeerJ">
        <title>Extensive microbial diversity within the chicken gut microbiome revealed by metagenomics and culture.</title>
        <authorList>
            <person name="Gilroy R."/>
            <person name="Ravi A."/>
            <person name="Getino M."/>
            <person name="Pursley I."/>
            <person name="Horton D.L."/>
            <person name="Alikhan N.F."/>
            <person name="Baker D."/>
            <person name="Gharbi K."/>
            <person name="Hall N."/>
            <person name="Watson M."/>
            <person name="Adriaenssens E.M."/>
            <person name="Foster-Nyarko E."/>
            <person name="Jarju S."/>
            <person name="Secka A."/>
            <person name="Antonio M."/>
            <person name="Oren A."/>
            <person name="Chaudhuri R.R."/>
            <person name="La Ragione R."/>
            <person name="Hildebrand F."/>
            <person name="Pallen M.J."/>
        </authorList>
    </citation>
    <scope>NUCLEOTIDE SEQUENCE</scope>
    <source>
        <strain evidence="1">CHK178-757</strain>
    </source>
</reference>
<name>A0A9D1F293_9FIRM</name>
<evidence type="ECO:0008006" key="3">
    <source>
        <dbReference type="Google" id="ProtNLM"/>
    </source>
</evidence>
<reference evidence="1" key="1">
    <citation type="submission" date="2020-10" db="EMBL/GenBank/DDBJ databases">
        <authorList>
            <person name="Gilroy R."/>
        </authorList>
    </citation>
    <scope>NUCLEOTIDE SEQUENCE</scope>
    <source>
        <strain evidence="1">CHK178-757</strain>
    </source>
</reference>
<evidence type="ECO:0000313" key="2">
    <source>
        <dbReference type="Proteomes" id="UP000823927"/>
    </source>
</evidence>
<gene>
    <name evidence="1" type="ORF">IAB46_00125</name>
</gene>
<sequence length="140" mass="15855">MLDFWGLDADSLPSSSALNQQRQKLKPDALEAVFRLFNSSVTELLPDTLRNDKYRFLAADGSTFTYFSTPSFSPDEYYCSPGNSISGVYSMHFFDIDVRVTLVRSHSRKIPVNPGTYKRFVDQAAAFDYIHGQLYGTENT</sequence>